<dbReference type="Pfam" id="PF22879">
    <property type="entry name" value="AIPR_N"/>
    <property type="match status" value="1"/>
</dbReference>
<dbReference type="InterPro" id="IPR055101">
    <property type="entry name" value="AIPR_N"/>
</dbReference>
<evidence type="ECO:0000259" key="2">
    <source>
        <dbReference type="Pfam" id="PF22879"/>
    </source>
</evidence>
<evidence type="ECO:0000313" key="4">
    <source>
        <dbReference type="Proteomes" id="UP000251144"/>
    </source>
</evidence>
<reference evidence="3 4" key="1">
    <citation type="submission" date="2018-02" db="EMBL/GenBank/DDBJ databases">
        <title>Complete genome sequencing of Faecalibacterium prausnitzii strains isolated from the human gut.</title>
        <authorList>
            <person name="Fitzgerald B.C."/>
            <person name="Shkoporov A.N."/>
            <person name="Ross P.R."/>
            <person name="Hill C."/>
        </authorList>
    </citation>
    <scope>NUCLEOTIDE SEQUENCE [LARGE SCALE GENOMIC DNA]</scope>
    <source>
        <strain evidence="3 4">APC942/32-1</strain>
    </source>
</reference>
<dbReference type="OrthoDB" id="9806213at2"/>
<dbReference type="EMBL" id="PRLB01000004">
    <property type="protein sequence ID" value="RAW54467.1"/>
    <property type="molecule type" value="Genomic_DNA"/>
</dbReference>
<dbReference type="Pfam" id="PF10592">
    <property type="entry name" value="AIPR"/>
    <property type="match status" value="1"/>
</dbReference>
<evidence type="ECO:0000259" key="1">
    <source>
        <dbReference type="Pfam" id="PF10592"/>
    </source>
</evidence>
<dbReference type="Proteomes" id="UP000251144">
    <property type="component" value="Unassembled WGS sequence"/>
</dbReference>
<organism evidence="3 4">
    <name type="scientific">Faecalibacterium prausnitzii</name>
    <dbReference type="NCBI Taxonomy" id="853"/>
    <lineage>
        <taxon>Bacteria</taxon>
        <taxon>Bacillati</taxon>
        <taxon>Bacillota</taxon>
        <taxon>Clostridia</taxon>
        <taxon>Eubacteriales</taxon>
        <taxon>Oscillospiraceae</taxon>
        <taxon>Faecalibacterium</taxon>
    </lineage>
</organism>
<accession>A0A329TWK4</accession>
<dbReference type="RefSeq" id="WP_158400829.1">
    <property type="nucleotide sequence ID" value="NZ_PRLB01000004.1"/>
</dbReference>
<protein>
    <recommendedName>
        <fullName evidence="5">AIPR protein</fullName>
    </recommendedName>
</protein>
<dbReference type="InterPro" id="IPR018891">
    <property type="entry name" value="AIPR_C"/>
</dbReference>
<feature type="domain" description="Abortive phage infection protein C-terminal" evidence="1">
    <location>
        <begin position="243"/>
        <end position="556"/>
    </location>
</feature>
<sequence length="587" mass="67188">MVNDKILEFHKEFQDEVLTYVKENSPISTNTAFKTLFLSYLTEAGETLVSDCMLVDFKKDSENMKLDGYAFSEYFRSLTLLVSKYQAKPIPEKIKKTEIDKLLKKVLKFYKTCGTNDFEALEESSDGYQAYKFIKGHKADIETVNIILLTNDETIRYIPDDVHYGKITVRFDVWDIERLYQSVLGGTAVERQLVVKLKKKYGESLPLIKVKGDNEIYDCYIGVISGELLARIYETEGQDLIQKNVRSFLQAIGKVNKGIKVSLANEPQMFMAYNNGISTIAESIAVDEGRSSGDIVNITEITGWQIVNGGQTTASIYNAYKAKLPLEQVNVQIKLSVIKQKDRAEEIIHNISKYANSQNKINMSDFNANDAYHVKMERLSRATPIPVAKGKSTDYWFYERARGQYLVELNRQPTAAAKKEFKSRCPKNRCISKTVAAKCVMTYRGYPDIVSKGLETSFIYFSDMVSKGEVPEPSEQSYIEMIAKVILFNSCDEIIKNLKFGGFKAQQDYYTVALFGKYYSDLFDPLEIWNRQSINAETAKTIEELAYFVWNHFQNPTVPGVNIGQWCKKEECWELLQARYENEYKQG</sequence>
<evidence type="ECO:0000313" key="3">
    <source>
        <dbReference type="EMBL" id="RAW54467.1"/>
    </source>
</evidence>
<evidence type="ECO:0008006" key="5">
    <source>
        <dbReference type="Google" id="ProtNLM"/>
    </source>
</evidence>
<name>A0A329TWK4_9FIRM</name>
<feature type="domain" description="Abortive infection phage resistance protein N-terminal" evidence="2">
    <location>
        <begin position="33"/>
        <end position="181"/>
    </location>
</feature>
<gene>
    <name evidence="3" type="ORF">C4N26_06280</name>
</gene>
<proteinExistence type="predicted"/>
<dbReference type="AlphaFoldDB" id="A0A329TWK4"/>
<comment type="caution">
    <text evidence="3">The sequence shown here is derived from an EMBL/GenBank/DDBJ whole genome shotgun (WGS) entry which is preliminary data.</text>
</comment>